<dbReference type="Gene3D" id="3.40.190.170">
    <property type="entry name" value="Bacterial extracellular solute-binding protein, family 7"/>
    <property type="match status" value="1"/>
</dbReference>
<evidence type="ECO:0000313" key="4">
    <source>
        <dbReference type="Proteomes" id="UP001597185"/>
    </source>
</evidence>
<reference evidence="3 4" key="1">
    <citation type="journal article" date="2019" name="Int. J. Syst. Evol. Microbiol.">
        <title>The Global Catalogue of Microorganisms (GCM) 10K type strain sequencing project: providing services to taxonomists for standard genome sequencing and annotation.</title>
        <authorList>
            <consortium name="The Broad Institute Genomics Platform"/>
            <consortium name="The Broad Institute Genome Sequencing Center for Infectious Disease"/>
            <person name="Wu L."/>
            <person name="Ma J."/>
        </authorList>
    </citation>
    <scope>NUCLEOTIDE SEQUENCE [LARGE SCALE GENOMIC DNA]</scope>
    <source>
        <strain evidence="3 4">CGMCC 1.12689</strain>
    </source>
</reference>
<sequence>MASDSTLPSRRRILKGAAGSAGLFTLAGCVEDSGGGNGSNSGDGENGGSTDGGGDAELEFTIGGVMSPPGSGWEGAQPSGHWELERRIEEQSDGRIQVENVPEGQICGELDCPESVRNQTVEIGSASIGNSSSSFPMNDIWMIPYTFPNEISLAHTLTQAETYEEFWVPFAQEYGVIPLWYHAPAMRSIHIGVDRAESTDFTHQVPADVEGMDCRRTASQVSGIALSELGMNPVSLSWADALQGLRSGTVDGAEAAATPVCAYGGNNAEALASSIINKWTIHNDTKWANVEWLKGLSDENRSLLADVSKSVYEDLVQKNMDEIHQQRLGMYNEDPPDSSCTIEHDLEFTYLEDDQMQQWEDAIGYEDNMNLYSDIIDSAGQIGIDGEGFHEYLVETARENSVPSDHNDFTVDAWWDEYLSEM</sequence>
<evidence type="ECO:0000313" key="3">
    <source>
        <dbReference type="EMBL" id="MFD1572010.1"/>
    </source>
</evidence>
<feature type="compositionally biased region" description="Gly residues" evidence="2">
    <location>
        <begin position="35"/>
        <end position="55"/>
    </location>
</feature>
<evidence type="ECO:0000256" key="2">
    <source>
        <dbReference type="SAM" id="MobiDB-lite"/>
    </source>
</evidence>
<dbReference type="Proteomes" id="UP001597185">
    <property type="component" value="Unassembled WGS sequence"/>
</dbReference>
<comment type="caution">
    <text evidence="3">The sequence shown here is derived from an EMBL/GenBank/DDBJ whole genome shotgun (WGS) entry which is preliminary data.</text>
</comment>
<feature type="region of interest" description="Disordered" evidence="2">
    <location>
        <begin position="35"/>
        <end position="56"/>
    </location>
</feature>
<gene>
    <name evidence="3" type="ORF">ACFR9T_15730</name>
</gene>
<dbReference type="RefSeq" id="WP_256419554.1">
    <property type="nucleotide sequence ID" value="NZ_JANHDL010000026.1"/>
</dbReference>
<dbReference type="AlphaFoldDB" id="A0ABD6C4Z6"/>
<accession>A0ABD6C4Z6</accession>
<protein>
    <submittedName>
        <fullName evidence="3">TRAP transporter substrate-binding protein</fullName>
    </submittedName>
</protein>
<dbReference type="PANTHER" id="PTHR33376">
    <property type="match status" value="1"/>
</dbReference>
<dbReference type="InterPro" id="IPR018389">
    <property type="entry name" value="DctP_fam"/>
</dbReference>
<keyword evidence="1" id="KW-0732">Signal</keyword>
<proteinExistence type="predicted"/>
<dbReference type="PANTHER" id="PTHR33376:SF5">
    <property type="entry name" value="EXTRACYTOPLASMIC SOLUTE RECEPTOR PROTEIN"/>
    <property type="match status" value="1"/>
</dbReference>
<name>A0ABD6C4Z6_9EURY</name>
<keyword evidence="4" id="KW-1185">Reference proteome</keyword>
<dbReference type="Pfam" id="PF03480">
    <property type="entry name" value="DctP"/>
    <property type="match status" value="1"/>
</dbReference>
<evidence type="ECO:0000256" key="1">
    <source>
        <dbReference type="ARBA" id="ARBA00022729"/>
    </source>
</evidence>
<organism evidence="3 4">
    <name type="scientific">Halorubrum laminariae</name>
    <dbReference type="NCBI Taxonomy" id="1433523"/>
    <lineage>
        <taxon>Archaea</taxon>
        <taxon>Methanobacteriati</taxon>
        <taxon>Methanobacteriota</taxon>
        <taxon>Stenosarchaea group</taxon>
        <taxon>Halobacteria</taxon>
        <taxon>Halobacteriales</taxon>
        <taxon>Haloferacaceae</taxon>
        <taxon>Halorubrum</taxon>
    </lineage>
</organism>
<dbReference type="InterPro" id="IPR038404">
    <property type="entry name" value="TRAP_DctP_sf"/>
</dbReference>
<dbReference type="EMBL" id="JBHUDB010000019">
    <property type="protein sequence ID" value="MFD1572010.1"/>
    <property type="molecule type" value="Genomic_DNA"/>
</dbReference>